<dbReference type="PROSITE" id="PS51257">
    <property type="entry name" value="PROKAR_LIPOPROTEIN"/>
    <property type="match status" value="1"/>
</dbReference>
<evidence type="ECO:0000259" key="2">
    <source>
        <dbReference type="PROSITE" id="PS50035"/>
    </source>
</evidence>
<dbReference type="Pfam" id="PF00614">
    <property type="entry name" value="PLDc"/>
    <property type="match status" value="1"/>
</dbReference>
<reference evidence="3 4" key="1">
    <citation type="submission" date="2021-06" db="EMBL/GenBank/DDBJ databases">
        <authorList>
            <person name="Lee D.H."/>
        </authorList>
    </citation>
    <scope>NUCLEOTIDE SEQUENCE [LARGE SCALE GENOMIC DNA]</scope>
    <source>
        <strain evidence="3 4">MMS21-HV4-11</strain>
    </source>
</reference>
<evidence type="ECO:0000313" key="4">
    <source>
        <dbReference type="Proteomes" id="UP000727907"/>
    </source>
</evidence>
<feature type="domain" description="PLD phosphodiesterase" evidence="2">
    <location>
        <begin position="266"/>
        <end position="293"/>
    </location>
</feature>
<sequence>MFRRLASLLILVVAGSCSGDIPSSAVSDSQAERDFGILRSSTSIVSLMRERNIRSPDLSAPDPLLQLQRELAKSDPDGTFAGITYDLTRGNSLAVDWLVQTPNRWGRRADDLTWFEMGCTDCEPDISLPACSTDGDCRGGTCSTIWPRTPGLRTAARKVCLGHSDALTLRIHALVASARQSVDIVQLQPAPTGRFTAALRAAIAELAFSRRQIEVRFLIGQFPPKGVDAAAFLKELTETARDIPGSRVTVSVSAMRTCTVLESCNSFSWNHGKFIVVDGREAIVGGHNLWTEDYLTDNPVHDLSMQVRGPAAASASRFADRLWSYVCSNLNYKDSISLVTYVPGRSEPGQRCPAALAARRVTAGTGGVEIMGIGRLGAGITEDFANQSELARDLMFGAARKSIRIAQQDLGFRLGRSDTLFAESALDEMIDLMERDGDVYVVLSNPGSIGNGGSPYYNDVPLQVLAKRLKDIVQKRIDTADPRSRYAIRKGPDPVNALLCSRFHLAPFRFGPDDSWPGGKTIANHSKLWMVDDRIFYIGSDNMYPVNLQEFGFIIDDRKAVDALIESYWNPLWQWSRRAAVSGEGAEKCIFREIIK</sequence>
<comment type="caution">
    <text evidence="3">The sequence shown here is derived from an EMBL/GenBank/DDBJ whole genome shotgun (WGS) entry which is preliminary data.</text>
</comment>
<feature type="chain" id="PRO_5047330571" description="PLD phosphodiesterase domain-containing protein" evidence="1">
    <location>
        <begin position="20"/>
        <end position="596"/>
    </location>
</feature>
<proteinExistence type="predicted"/>
<keyword evidence="4" id="KW-1185">Reference proteome</keyword>
<dbReference type="EMBL" id="JAHOPB010000001">
    <property type="protein sequence ID" value="MBU8875689.1"/>
    <property type="molecule type" value="Genomic_DNA"/>
</dbReference>
<dbReference type="PANTHER" id="PTHR21248:SF22">
    <property type="entry name" value="PHOSPHOLIPASE D"/>
    <property type="match status" value="1"/>
</dbReference>
<feature type="signal peptide" evidence="1">
    <location>
        <begin position="1"/>
        <end position="19"/>
    </location>
</feature>
<keyword evidence="1" id="KW-0732">Signal</keyword>
<gene>
    <name evidence="3" type="ORF">KQ910_18085</name>
</gene>
<dbReference type="Proteomes" id="UP000727907">
    <property type="component" value="Unassembled WGS sequence"/>
</dbReference>
<dbReference type="RefSeq" id="WP_216963331.1">
    <property type="nucleotide sequence ID" value="NZ_JAHOPB010000001.1"/>
</dbReference>
<dbReference type="SMART" id="SM00155">
    <property type="entry name" value="PLDc"/>
    <property type="match status" value="2"/>
</dbReference>
<organism evidence="3 4">
    <name type="scientific">Reyranella humidisoli</name>
    <dbReference type="NCBI Taxonomy" id="2849149"/>
    <lineage>
        <taxon>Bacteria</taxon>
        <taxon>Pseudomonadati</taxon>
        <taxon>Pseudomonadota</taxon>
        <taxon>Alphaproteobacteria</taxon>
        <taxon>Hyphomicrobiales</taxon>
        <taxon>Reyranellaceae</taxon>
        <taxon>Reyranella</taxon>
    </lineage>
</organism>
<evidence type="ECO:0000313" key="3">
    <source>
        <dbReference type="EMBL" id="MBU8875689.1"/>
    </source>
</evidence>
<dbReference type="PROSITE" id="PS50035">
    <property type="entry name" value="PLD"/>
    <property type="match status" value="2"/>
</dbReference>
<evidence type="ECO:0000256" key="1">
    <source>
        <dbReference type="SAM" id="SignalP"/>
    </source>
</evidence>
<accession>A0ABS6INZ4</accession>
<protein>
    <recommendedName>
        <fullName evidence="2">PLD phosphodiesterase domain-containing protein</fullName>
    </recommendedName>
</protein>
<dbReference type="PANTHER" id="PTHR21248">
    <property type="entry name" value="CARDIOLIPIN SYNTHASE"/>
    <property type="match status" value="1"/>
</dbReference>
<feature type="domain" description="PLD phosphodiesterase" evidence="2">
    <location>
        <begin position="520"/>
        <end position="547"/>
    </location>
</feature>
<name>A0ABS6INZ4_9HYPH</name>
<dbReference type="InterPro" id="IPR001736">
    <property type="entry name" value="PLipase_D/transphosphatidylase"/>
</dbReference>